<name>A0A1S8IA13_ENTFC</name>
<accession>A0A1S8IA13</accession>
<comment type="caution">
    <text evidence="1">The sequence shown here is derived from an EMBL/GenBank/DDBJ whole genome shotgun (WGS) entry which is preliminary data.</text>
</comment>
<proteinExistence type="predicted"/>
<protein>
    <submittedName>
        <fullName evidence="1">Uncharacterized protein</fullName>
    </submittedName>
</protein>
<evidence type="ECO:0000313" key="2">
    <source>
        <dbReference type="Proteomes" id="UP000191171"/>
    </source>
</evidence>
<reference evidence="1 2" key="1">
    <citation type="submission" date="2017-02" db="EMBL/GenBank/DDBJ databases">
        <title>Clonality and virulence of isolates of VRE in Hematopoietic Stem Cell Transplanted (HSCT) patients.</title>
        <authorList>
            <person name="Marchi A.P."/>
            <person name="Martins R.C."/>
            <person name="Marie S.K."/>
            <person name="Levin A.S."/>
            <person name="Costa S.F."/>
        </authorList>
    </citation>
    <scope>NUCLEOTIDE SEQUENCE [LARGE SCALE GENOMIC DNA]</scope>
    <source>
        <strain evidence="1 2">LIM1759</strain>
    </source>
</reference>
<organism evidence="1 2">
    <name type="scientific">Enterococcus faecium</name>
    <name type="common">Streptococcus faecium</name>
    <dbReference type="NCBI Taxonomy" id="1352"/>
    <lineage>
        <taxon>Bacteria</taxon>
        <taxon>Bacillati</taxon>
        <taxon>Bacillota</taxon>
        <taxon>Bacilli</taxon>
        <taxon>Lactobacillales</taxon>
        <taxon>Enterococcaceae</taxon>
        <taxon>Enterococcus</taxon>
    </lineage>
</organism>
<dbReference type="Proteomes" id="UP000191171">
    <property type="component" value="Unassembled WGS sequence"/>
</dbReference>
<evidence type="ECO:0000313" key="1">
    <source>
        <dbReference type="EMBL" id="OOL82400.1"/>
    </source>
</evidence>
<gene>
    <name evidence="1" type="ORF">B1P95_09425</name>
</gene>
<sequence length="48" mass="5481">MLLLLFLNHYSIAKTNLFVNVFHTVCLPFLKMIRLAGFLAVIPASLLY</sequence>
<dbReference type="EMBL" id="MVGJ01000050">
    <property type="protein sequence ID" value="OOL82400.1"/>
    <property type="molecule type" value="Genomic_DNA"/>
</dbReference>
<dbReference type="AlphaFoldDB" id="A0A1S8IA13"/>